<keyword evidence="3" id="KW-1185">Reference proteome</keyword>
<keyword evidence="1" id="KW-0472">Membrane</keyword>
<keyword evidence="1" id="KW-0812">Transmembrane</keyword>
<gene>
    <name evidence="2" type="ORF">ADIARSV_3940</name>
</gene>
<name>R9GLZ0_9SPHI</name>
<evidence type="ECO:0000313" key="2">
    <source>
        <dbReference type="EMBL" id="EOR92852.1"/>
    </source>
</evidence>
<evidence type="ECO:0000256" key="1">
    <source>
        <dbReference type="SAM" id="Phobius"/>
    </source>
</evidence>
<feature type="transmembrane region" description="Helical" evidence="1">
    <location>
        <begin position="6"/>
        <end position="25"/>
    </location>
</feature>
<proteinExistence type="predicted"/>
<dbReference type="AlphaFoldDB" id="R9GLZ0"/>
<comment type="caution">
    <text evidence="2">The sequence shown here is derived from an EMBL/GenBank/DDBJ whole genome shotgun (WGS) entry which is preliminary data.</text>
</comment>
<dbReference type="STRING" id="1150600.ADIARSV_3940"/>
<dbReference type="Proteomes" id="UP000014174">
    <property type="component" value="Unassembled WGS sequence"/>
</dbReference>
<dbReference type="OrthoDB" id="799516at2"/>
<keyword evidence="1" id="KW-1133">Transmembrane helix</keyword>
<accession>R9GLZ0</accession>
<evidence type="ECO:0000313" key="3">
    <source>
        <dbReference type="Proteomes" id="UP000014174"/>
    </source>
</evidence>
<reference evidence="2 3" key="1">
    <citation type="journal article" date="2013" name="Genome Announc.">
        <title>Draft Genome Sequence of Arcticibacter svalbardensis Strain MN12-7T, a Member of the Family Sphingobacteriaceae Isolated from an Arctic Soil Sample.</title>
        <authorList>
            <person name="Shivaji S."/>
            <person name="Ara S."/>
            <person name="Prasad S."/>
            <person name="Manasa B.P."/>
            <person name="Begum Z."/>
            <person name="Singh A."/>
            <person name="Kumar Pinnaka A."/>
        </authorList>
    </citation>
    <scope>NUCLEOTIDE SEQUENCE [LARGE SCALE GENOMIC DNA]</scope>
    <source>
        <strain evidence="2 3">MN12-7</strain>
    </source>
</reference>
<organism evidence="2 3">
    <name type="scientific">Arcticibacter svalbardensis MN12-7</name>
    <dbReference type="NCBI Taxonomy" id="1150600"/>
    <lineage>
        <taxon>Bacteria</taxon>
        <taxon>Pseudomonadati</taxon>
        <taxon>Bacteroidota</taxon>
        <taxon>Sphingobacteriia</taxon>
        <taxon>Sphingobacteriales</taxon>
        <taxon>Sphingobacteriaceae</taxon>
        <taxon>Arcticibacter</taxon>
    </lineage>
</organism>
<protein>
    <submittedName>
        <fullName evidence="2">Uncharacterized protein</fullName>
    </submittedName>
</protein>
<dbReference type="RefSeq" id="WP_016197160.1">
    <property type="nucleotide sequence ID" value="NZ_AQPN01000141.1"/>
</dbReference>
<feature type="transmembrane region" description="Helical" evidence="1">
    <location>
        <begin position="32"/>
        <end position="52"/>
    </location>
</feature>
<dbReference type="EMBL" id="AQPN01000141">
    <property type="protein sequence ID" value="EOR92852.1"/>
    <property type="molecule type" value="Genomic_DNA"/>
</dbReference>
<sequence length="58" mass="6570">MIVNSLIFAFVFAIPLVGFIFYLIWKDKQKRNLGIAVLIILLVFAVLVAYQANKDKGI</sequence>